<dbReference type="PROSITE" id="PS50056">
    <property type="entry name" value="TYR_PHOSPHATASE_2"/>
    <property type="match status" value="1"/>
</dbReference>
<dbReference type="InterPro" id="IPR000387">
    <property type="entry name" value="Tyr_Pase_dom"/>
</dbReference>
<dbReference type="CDD" id="cd14498">
    <property type="entry name" value="DSP"/>
    <property type="match status" value="1"/>
</dbReference>
<dbReference type="Pfam" id="PF00782">
    <property type="entry name" value="DSPc"/>
    <property type="match status" value="1"/>
</dbReference>
<dbReference type="EMBL" id="CAFAAB010000027">
    <property type="protein sequence ID" value="CAB4778737.1"/>
    <property type="molecule type" value="Genomic_DNA"/>
</dbReference>
<reference evidence="3" key="1">
    <citation type="submission" date="2020-05" db="EMBL/GenBank/DDBJ databases">
        <authorList>
            <person name="Chiriac C."/>
            <person name="Salcher M."/>
            <person name="Ghai R."/>
            <person name="Kavagutti S V."/>
        </authorList>
    </citation>
    <scope>NUCLEOTIDE SEQUENCE</scope>
</reference>
<proteinExistence type="predicted"/>
<dbReference type="PROSITE" id="PS50054">
    <property type="entry name" value="TYR_PHOSPHATASE_DUAL"/>
    <property type="match status" value="1"/>
</dbReference>
<feature type="domain" description="Tyrosine specific protein phosphatases" evidence="2">
    <location>
        <begin position="91"/>
        <end position="146"/>
    </location>
</feature>
<evidence type="ECO:0000259" key="2">
    <source>
        <dbReference type="PROSITE" id="PS50056"/>
    </source>
</evidence>
<name>A0A6J6W7Q7_9ZZZZ</name>
<evidence type="ECO:0000259" key="1">
    <source>
        <dbReference type="PROSITE" id="PS50054"/>
    </source>
</evidence>
<dbReference type="Gene3D" id="3.90.190.10">
    <property type="entry name" value="Protein tyrosine phosphatase superfamily"/>
    <property type="match status" value="1"/>
</dbReference>
<gene>
    <name evidence="3" type="ORF">UFOPK2958_00380</name>
</gene>
<dbReference type="InterPro" id="IPR029021">
    <property type="entry name" value="Prot-tyrosine_phosphatase-like"/>
</dbReference>
<organism evidence="3">
    <name type="scientific">freshwater metagenome</name>
    <dbReference type="NCBI Taxonomy" id="449393"/>
    <lineage>
        <taxon>unclassified sequences</taxon>
        <taxon>metagenomes</taxon>
        <taxon>ecological metagenomes</taxon>
    </lineage>
</organism>
<accession>A0A6J6W7Q7</accession>
<protein>
    <submittedName>
        <fullName evidence="3">Unannotated protein</fullName>
    </submittedName>
</protein>
<evidence type="ECO:0000313" key="3">
    <source>
        <dbReference type="EMBL" id="CAB4778737.1"/>
    </source>
</evidence>
<dbReference type="SUPFAM" id="SSF52799">
    <property type="entry name" value="(Phosphotyrosine protein) phosphatases II"/>
    <property type="match status" value="1"/>
</dbReference>
<feature type="domain" description="Tyrosine-protein phosphatase" evidence="1">
    <location>
        <begin position="15"/>
        <end position="170"/>
    </location>
</feature>
<dbReference type="AlphaFoldDB" id="A0A6J6W7Q7"/>
<dbReference type="InterPro" id="IPR020422">
    <property type="entry name" value="TYR_PHOSPHATASE_DUAL_dom"/>
</dbReference>
<dbReference type="InterPro" id="IPR000340">
    <property type="entry name" value="Dual-sp_phosphatase_cat-dom"/>
</dbReference>
<sequence>MSEVKLHEIANWHRQVCPVTDWLVISGDLPVDREEAVRKLNEWIEAGVTDIVDVRGEWTDEKLVNELAPHIRYHYLGTHDDGTSQDQAWFDEGLAALHHALEHENAVVMVHCHMGVNRGPSMALAYLIDQGWNPLDALDAIRKARPIAGIIYAEDAITATSEQLTAGGHELATVLDQTEQWFRDNEIDIATIIRWIRRAE</sequence>